<dbReference type="PROSITE" id="PS51257">
    <property type="entry name" value="PROKAR_LIPOPROTEIN"/>
    <property type="match status" value="1"/>
</dbReference>
<gene>
    <name evidence="1" type="ORF">EFQ99_01415</name>
</gene>
<keyword evidence="2" id="KW-1185">Reference proteome</keyword>
<sequence length="63" mass="6943">MISLHKKYRLPLRVLGRKEDMGMSAHAATACVDARVDMPVGDLSDRACIRGPAACSNFSRRCH</sequence>
<dbReference type="OrthoDB" id="9944084at2"/>
<dbReference type="Proteomes" id="UP000278823">
    <property type="component" value="Unassembled WGS sequence"/>
</dbReference>
<name>A0A3S0Y8M9_9HYPH</name>
<protein>
    <submittedName>
        <fullName evidence="1">Uncharacterized protein</fullName>
    </submittedName>
</protein>
<reference evidence="2" key="1">
    <citation type="submission" date="2018-11" db="EMBL/GenBank/DDBJ databases">
        <title>Rhizobium chutanense sp. nov., isolated from root nodules of Phaseolus vulgaris in China.</title>
        <authorList>
            <person name="Huo Y."/>
        </authorList>
    </citation>
    <scope>NUCLEOTIDE SEQUENCE [LARGE SCALE GENOMIC DNA]</scope>
    <source>
        <strain evidence="2">CCBAU 65647</strain>
    </source>
</reference>
<proteinExistence type="predicted"/>
<evidence type="ECO:0000313" key="1">
    <source>
        <dbReference type="EMBL" id="RUM26890.1"/>
    </source>
</evidence>
<dbReference type="EMBL" id="RJTH01000001">
    <property type="protein sequence ID" value="RUM26890.1"/>
    <property type="molecule type" value="Genomic_DNA"/>
</dbReference>
<accession>A0A3S0Y8M9</accession>
<comment type="caution">
    <text evidence="1">The sequence shown here is derived from an EMBL/GenBank/DDBJ whole genome shotgun (WGS) entry which is preliminary data.</text>
</comment>
<dbReference type="AlphaFoldDB" id="A0A3S0Y8M9"/>
<organism evidence="1 2">
    <name type="scientific">Rhizobium vallis</name>
    <dbReference type="NCBI Taxonomy" id="634290"/>
    <lineage>
        <taxon>Bacteria</taxon>
        <taxon>Pseudomonadati</taxon>
        <taxon>Pseudomonadota</taxon>
        <taxon>Alphaproteobacteria</taxon>
        <taxon>Hyphomicrobiales</taxon>
        <taxon>Rhizobiaceae</taxon>
        <taxon>Rhizobium/Agrobacterium group</taxon>
        <taxon>Rhizobium</taxon>
    </lineage>
</organism>
<evidence type="ECO:0000313" key="2">
    <source>
        <dbReference type="Proteomes" id="UP000278823"/>
    </source>
</evidence>